<keyword evidence="2" id="KW-1185">Reference proteome</keyword>
<dbReference type="EMBL" id="LELK01000001">
    <property type="protein sequence ID" value="KMM38284.1"/>
    <property type="molecule type" value="Genomic_DNA"/>
</dbReference>
<dbReference type="OrthoDB" id="70764at2"/>
<reference evidence="1" key="1">
    <citation type="submission" date="2015-06" db="EMBL/GenBank/DDBJ databases">
        <authorList>
            <person name="Liu B."/>
            <person name="Wang J."/>
            <person name="Zhu Y."/>
            <person name="Liu G."/>
            <person name="Chen Q."/>
            <person name="Zheng C."/>
            <person name="Che J."/>
            <person name="Ge C."/>
            <person name="Shi H."/>
            <person name="Pan Z."/>
            <person name="Liu X."/>
        </authorList>
    </citation>
    <scope>NUCLEOTIDE SEQUENCE [LARGE SCALE GENOMIC DNA]</scope>
    <source>
        <strain evidence="1">DSM 16346</strain>
    </source>
</reference>
<evidence type="ECO:0000313" key="2">
    <source>
        <dbReference type="Proteomes" id="UP000035996"/>
    </source>
</evidence>
<dbReference type="RefSeq" id="WP_048309386.1">
    <property type="nucleotide sequence ID" value="NZ_CP119526.1"/>
</dbReference>
<comment type="caution">
    <text evidence="1">The sequence shown here is derived from an EMBL/GenBank/DDBJ whole genome shotgun (WGS) entry which is preliminary data.</text>
</comment>
<protein>
    <recommendedName>
        <fullName evidence="3">2'-5' RNA ligase</fullName>
    </recommendedName>
</protein>
<dbReference type="InterPro" id="IPR009097">
    <property type="entry name" value="Cyclic_Pdiesterase"/>
</dbReference>
<dbReference type="Pfam" id="PF13563">
    <property type="entry name" value="2_5_RNA_ligase2"/>
    <property type="match status" value="1"/>
</dbReference>
<accession>A0A0J6D1W2</accession>
<organism evidence="1 2">
    <name type="scientific">Guptibacillus hwajinpoensis</name>
    <dbReference type="NCBI Taxonomy" id="208199"/>
    <lineage>
        <taxon>Bacteria</taxon>
        <taxon>Bacillati</taxon>
        <taxon>Bacillota</taxon>
        <taxon>Bacilli</taxon>
        <taxon>Bacillales</taxon>
        <taxon>Guptibacillaceae</taxon>
        <taxon>Guptibacillus</taxon>
    </lineage>
</organism>
<evidence type="ECO:0008006" key="3">
    <source>
        <dbReference type="Google" id="ProtNLM"/>
    </source>
</evidence>
<sequence length="181" mass="20688">MPFFIGILPPLHITNEISSFRKRWSYQEISPPHITIKAQGGLTEEKSWLPKIEKVCHDFPAFDLKLGAPATFGSKVLFSSVLSKEIVSLHLLLVDAIKPTVEEQKTYFEATDFIPHLTLAKQAGIHVNNQFHQMKQDADEKLGGFEPFRVHSIHLFCLNENEIYKPVLELPLRPLNKNVIY</sequence>
<dbReference type="Proteomes" id="UP000035996">
    <property type="component" value="Unassembled WGS sequence"/>
</dbReference>
<dbReference type="SUPFAM" id="SSF55144">
    <property type="entry name" value="LigT-like"/>
    <property type="match status" value="1"/>
</dbReference>
<gene>
    <name evidence="1" type="ORF">AB986_02935</name>
</gene>
<dbReference type="STRING" id="157733.AB986_02935"/>
<evidence type="ECO:0000313" key="1">
    <source>
        <dbReference type="EMBL" id="KMM38284.1"/>
    </source>
</evidence>
<dbReference type="AlphaFoldDB" id="A0A0J6D1W2"/>
<dbReference type="Gene3D" id="3.90.1140.10">
    <property type="entry name" value="Cyclic phosphodiesterase"/>
    <property type="match status" value="1"/>
</dbReference>
<name>A0A0J6D1W2_9BACL</name>
<proteinExistence type="predicted"/>